<sequence>MLLNLFRAFTPDDFVWRHDITTNADLLAFIHSMILPRPSKAVQVYMVLDVIQSLVTAGLCANVILKKGRARSTRFIMLPYSFVLTCSPRSPISNVSSTRRKGLLTSRRSWIHLPLPHSAWVMNTFMVGVGVTMLVYNGVMLYFSARQRYLANARPHGIYSDLASKHHTREWLDSMPTAEALYQTKLAWCDLVNVYRWCCAGLASYMVLVVLMIAMLVLYAVPNQMYLLDHLLHMYPDEHFVQPRKRGLTHTIPALWKIGRPSKLSGNQYSAFKKTWMMIVLGHSQVVLLLAGVFAFAVPLFYLYFVPWYNLFHGKSADHQVEFIVSYIISAAFLTGGWITAFSAMLTFDDVYRAVLGLGNATTESGPMSRTVDSDSTLHVSNDVESDAQREHPTKLQSTLLHHAAPSSPTIDSSDDEKSTHCLEHNTTSQSSTNRVLVVTSTTVRVDHDPPPIEPSDTIPNTLSNPNQCSSPYSFLTRNRITNQSHSRTLPPGKANTLS</sequence>
<name>A0A0D1C8A8_MYCMD</name>
<gene>
    <name evidence="3" type="ORF">UMAG_02222</name>
</gene>
<dbReference type="VEuPathDB" id="FungiDB:UMAG_02222"/>
<keyword evidence="2" id="KW-1133">Transmembrane helix</keyword>
<feature type="region of interest" description="Disordered" evidence="1">
    <location>
        <begin position="404"/>
        <end position="474"/>
    </location>
</feature>
<feature type="compositionally biased region" description="Polar residues" evidence="1">
    <location>
        <begin position="458"/>
        <end position="474"/>
    </location>
</feature>
<dbReference type="GeneID" id="23563023"/>
<evidence type="ECO:0000256" key="2">
    <source>
        <dbReference type="SAM" id="Phobius"/>
    </source>
</evidence>
<organism evidence="3 4">
    <name type="scientific">Mycosarcoma maydis</name>
    <name type="common">Corn smut fungus</name>
    <name type="synonym">Ustilago maydis</name>
    <dbReference type="NCBI Taxonomy" id="5270"/>
    <lineage>
        <taxon>Eukaryota</taxon>
        <taxon>Fungi</taxon>
        <taxon>Dikarya</taxon>
        <taxon>Basidiomycota</taxon>
        <taxon>Ustilaginomycotina</taxon>
        <taxon>Ustilaginomycetes</taxon>
        <taxon>Ustilaginales</taxon>
        <taxon>Ustilaginaceae</taxon>
        <taxon>Mycosarcoma</taxon>
    </lineage>
</organism>
<feature type="transmembrane region" description="Helical" evidence="2">
    <location>
        <begin position="120"/>
        <end position="143"/>
    </location>
</feature>
<feature type="transmembrane region" description="Helical" evidence="2">
    <location>
        <begin position="286"/>
        <end position="304"/>
    </location>
</feature>
<dbReference type="AlphaFoldDB" id="A0A0D1C8A8"/>
<dbReference type="EMBL" id="CM003144">
    <property type="protein sequence ID" value="KIS69692.1"/>
    <property type="molecule type" value="Genomic_DNA"/>
</dbReference>
<proteinExistence type="predicted"/>
<dbReference type="RefSeq" id="XP_011388564.1">
    <property type="nucleotide sequence ID" value="XM_011390262.1"/>
</dbReference>
<feature type="transmembrane region" description="Helical" evidence="2">
    <location>
        <begin position="194"/>
        <end position="221"/>
    </location>
</feature>
<reference evidence="3 4" key="1">
    <citation type="journal article" date="2006" name="Nature">
        <title>Insights from the genome of the biotrophic fungal plant pathogen Ustilago maydis.</title>
        <authorList>
            <person name="Kamper J."/>
            <person name="Kahmann R."/>
            <person name="Bolker M."/>
            <person name="Ma L.J."/>
            <person name="Brefort T."/>
            <person name="Saville B.J."/>
            <person name="Banuett F."/>
            <person name="Kronstad J.W."/>
            <person name="Gold S.E."/>
            <person name="Muller O."/>
            <person name="Perlin M.H."/>
            <person name="Wosten H.A."/>
            <person name="de Vries R."/>
            <person name="Ruiz-Herrera J."/>
            <person name="Reynaga-Pena C.G."/>
            <person name="Snetselaar K."/>
            <person name="McCann M."/>
            <person name="Perez-Martin J."/>
            <person name="Feldbrugge M."/>
            <person name="Basse C.W."/>
            <person name="Steinberg G."/>
            <person name="Ibeas J.I."/>
            <person name="Holloman W."/>
            <person name="Guzman P."/>
            <person name="Farman M."/>
            <person name="Stajich J.E."/>
            <person name="Sentandreu R."/>
            <person name="Gonzalez-Prieto J.M."/>
            <person name="Kennell J.C."/>
            <person name="Molina L."/>
            <person name="Schirawski J."/>
            <person name="Mendoza-Mendoza A."/>
            <person name="Greilinger D."/>
            <person name="Munch K."/>
            <person name="Rossel N."/>
            <person name="Scherer M."/>
            <person name="Vranes M."/>
            <person name="Ladendorf O."/>
            <person name="Vincon V."/>
            <person name="Fuchs U."/>
            <person name="Sandrock B."/>
            <person name="Meng S."/>
            <person name="Ho E.C."/>
            <person name="Cahill M.J."/>
            <person name="Boyce K.J."/>
            <person name="Klose J."/>
            <person name="Klosterman S.J."/>
            <person name="Deelstra H.J."/>
            <person name="Ortiz-Castellanos L."/>
            <person name="Li W."/>
            <person name="Sanchez-Alonso P."/>
            <person name="Schreier P.H."/>
            <person name="Hauser-Hahn I."/>
            <person name="Vaupel M."/>
            <person name="Koopmann E."/>
            <person name="Friedrich G."/>
            <person name="Voss H."/>
            <person name="Schluter T."/>
            <person name="Margolis J."/>
            <person name="Platt D."/>
            <person name="Swimmer C."/>
            <person name="Gnirke A."/>
            <person name="Chen F."/>
            <person name="Vysotskaia V."/>
            <person name="Mannhaupt G."/>
            <person name="Guldener U."/>
            <person name="Munsterkotter M."/>
            <person name="Haase D."/>
            <person name="Oesterheld M."/>
            <person name="Mewes H.W."/>
            <person name="Mauceli E.W."/>
            <person name="DeCaprio D."/>
            <person name="Wade C.M."/>
            <person name="Butler J."/>
            <person name="Young S."/>
            <person name="Jaffe D.B."/>
            <person name="Calvo S."/>
            <person name="Nusbaum C."/>
            <person name="Galagan J."/>
            <person name="Birren B.W."/>
        </authorList>
    </citation>
    <scope>NUCLEOTIDE SEQUENCE [LARGE SCALE GENOMIC DNA]</scope>
    <source>
        <strain evidence="4">DSM 14603 / FGSC 9021 / UM521</strain>
    </source>
</reference>
<feature type="transmembrane region" description="Helical" evidence="2">
    <location>
        <begin position="42"/>
        <end position="65"/>
    </location>
</feature>
<keyword evidence="2" id="KW-0812">Transmembrane</keyword>
<protein>
    <submittedName>
        <fullName evidence="3">Uncharacterized protein</fullName>
    </submittedName>
</protein>
<dbReference type="InParanoid" id="A0A0D1C8A8"/>
<keyword evidence="2" id="KW-0472">Membrane</keyword>
<dbReference type="KEGG" id="uma:UMAG_02222"/>
<feature type="compositionally biased region" description="Low complexity" evidence="1">
    <location>
        <begin position="431"/>
        <end position="444"/>
    </location>
</feature>
<dbReference type="eggNOG" id="ENOG502R37P">
    <property type="taxonomic scope" value="Eukaryota"/>
</dbReference>
<dbReference type="OrthoDB" id="2545209at2759"/>
<evidence type="ECO:0000313" key="3">
    <source>
        <dbReference type="EMBL" id="KIS69692.1"/>
    </source>
</evidence>
<dbReference type="Proteomes" id="UP000000561">
    <property type="component" value="Chromosome 5"/>
</dbReference>
<feature type="transmembrane region" description="Helical" evidence="2">
    <location>
        <begin position="324"/>
        <end position="348"/>
    </location>
</feature>
<keyword evidence="4" id="KW-1185">Reference proteome</keyword>
<evidence type="ECO:0000256" key="1">
    <source>
        <dbReference type="SAM" id="MobiDB-lite"/>
    </source>
</evidence>
<accession>A0A0D1C8A8</accession>
<dbReference type="OMA" id="WIHLPLP"/>
<evidence type="ECO:0000313" key="4">
    <source>
        <dbReference type="Proteomes" id="UP000000561"/>
    </source>
</evidence>